<dbReference type="EMBL" id="JAGGKP010000001">
    <property type="protein sequence ID" value="MBP1936071.1"/>
    <property type="molecule type" value="Genomic_DNA"/>
</dbReference>
<keyword evidence="3" id="KW-1185">Reference proteome</keyword>
<evidence type="ECO:0008006" key="4">
    <source>
        <dbReference type="Google" id="ProtNLM"/>
    </source>
</evidence>
<sequence>MDKTIRLGALSNRNFRQIFFAYAFASFGDWFDMLAIQVLVAYRWDVDPLLLALIPATMGMPGVLLGSFAGTMAWAFSFWAAPDRERRRAFCSVMVF</sequence>
<feature type="transmembrane region" description="Helical" evidence="1">
    <location>
        <begin position="20"/>
        <end position="42"/>
    </location>
</feature>
<organism evidence="2 3">
    <name type="scientific">Paenibacillus sediminis</name>
    <dbReference type="NCBI Taxonomy" id="664909"/>
    <lineage>
        <taxon>Bacteria</taxon>
        <taxon>Bacillati</taxon>
        <taxon>Bacillota</taxon>
        <taxon>Bacilli</taxon>
        <taxon>Bacillales</taxon>
        <taxon>Paenibacillaceae</taxon>
        <taxon>Paenibacillus</taxon>
    </lineage>
</organism>
<reference evidence="2 3" key="1">
    <citation type="submission" date="2021-03" db="EMBL/GenBank/DDBJ databases">
        <title>Genomic Encyclopedia of Type Strains, Phase IV (KMG-IV): sequencing the most valuable type-strain genomes for metagenomic binning, comparative biology and taxonomic classification.</title>
        <authorList>
            <person name="Goeker M."/>
        </authorList>
    </citation>
    <scope>NUCLEOTIDE SEQUENCE [LARGE SCALE GENOMIC DNA]</scope>
    <source>
        <strain evidence="2 3">DSM 23491</strain>
    </source>
</reference>
<name>A0ABS4H0Q9_9BACL</name>
<comment type="caution">
    <text evidence="2">The sequence shown here is derived from an EMBL/GenBank/DDBJ whole genome shotgun (WGS) entry which is preliminary data.</text>
</comment>
<keyword evidence="1" id="KW-1133">Transmembrane helix</keyword>
<dbReference type="Proteomes" id="UP001519273">
    <property type="component" value="Unassembled WGS sequence"/>
</dbReference>
<proteinExistence type="predicted"/>
<protein>
    <recommendedName>
        <fullName evidence="4">MFS transporter</fullName>
    </recommendedName>
</protein>
<gene>
    <name evidence="2" type="ORF">J2Z20_000932</name>
</gene>
<evidence type="ECO:0000313" key="3">
    <source>
        <dbReference type="Proteomes" id="UP001519273"/>
    </source>
</evidence>
<keyword evidence="1" id="KW-0812">Transmembrane</keyword>
<accession>A0ABS4H0Q9</accession>
<evidence type="ECO:0000313" key="2">
    <source>
        <dbReference type="EMBL" id="MBP1936071.1"/>
    </source>
</evidence>
<evidence type="ECO:0000256" key="1">
    <source>
        <dbReference type="SAM" id="Phobius"/>
    </source>
</evidence>
<dbReference type="RefSeq" id="WP_209845833.1">
    <property type="nucleotide sequence ID" value="NZ_CBCRVE010000002.1"/>
</dbReference>
<keyword evidence="1" id="KW-0472">Membrane</keyword>
<feature type="transmembrane region" description="Helical" evidence="1">
    <location>
        <begin position="62"/>
        <end position="81"/>
    </location>
</feature>